<proteinExistence type="predicted"/>
<accession>A0A0B5BA66</accession>
<dbReference type="AlphaFoldDB" id="A0A0B5BA66"/>
<dbReference type="Proteomes" id="UP000057609">
    <property type="component" value="Chromosome"/>
</dbReference>
<evidence type="ECO:0000313" key="3">
    <source>
        <dbReference type="Proteomes" id="UP000057609"/>
    </source>
</evidence>
<name>A0A0B5BA66_9BACT</name>
<dbReference type="HOGENOM" id="CLU_2699442_0_0_7"/>
<dbReference type="EMBL" id="CP009788">
    <property type="protein sequence ID" value="AJE03477.1"/>
    <property type="molecule type" value="Genomic_DNA"/>
</dbReference>
<reference evidence="2 3" key="1">
    <citation type="journal article" date="2015" name="Genome Announc.">
        <title>Complete Genome of Geobacter pickeringii G13T, a Metal-Reducing Isolate from Sedimentary Kaolin Deposits.</title>
        <authorList>
            <person name="Badalamenti J.P."/>
            <person name="Bond D.R."/>
        </authorList>
    </citation>
    <scope>NUCLEOTIDE SEQUENCE [LARGE SCALE GENOMIC DNA]</scope>
    <source>
        <strain evidence="2 3">G13</strain>
    </source>
</reference>
<feature type="compositionally biased region" description="Basic and acidic residues" evidence="1">
    <location>
        <begin position="56"/>
        <end position="73"/>
    </location>
</feature>
<evidence type="ECO:0000256" key="1">
    <source>
        <dbReference type="SAM" id="MobiDB-lite"/>
    </source>
</evidence>
<organism evidence="2 3">
    <name type="scientific">Geobacter pickeringii</name>
    <dbReference type="NCBI Taxonomy" id="345632"/>
    <lineage>
        <taxon>Bacteria</taxon>
        <taxon>Pseudomonadati</taxon>
        <taxon>Thermodesulfobacteriota</taxon>
        <taxon>Desulfuromonadia</taxon>
        <taxon>Geobacterales</taxon>
        <taxon>Geobacteraceae</taxon>
        <taxon>Geobacter</taxon>
    </lineage>
</organism>
<protein>
    <submittedName>
        <fullName evidence="2">Uncharacterized protein</fullName>
    </submittedName>
</protein>
<feature type="region of interest" description="Disordered" evidence="1">
    <location>
        <begin position="1"/>
        <end position="73"/>
    </location>
</feature>
<dbReference type="STRING" id="345632.GPICK_09045"/>
<evidence type="ECO:0000313" key="2">
    <source>
        <dbReference type="EMBL" id="AJE03477.1"/>
    </source>
</evidence>
<sequence length="73" mass="7808">MSAPAHPGGSRPRRCRLSAPSFPRSGAPEKRSCARPANGKTAGSGDGESGDTATQDTKHREPDRGAYRNMRER</sequence>
<dbReference type="KEGG" id="gpi:GPICK_09045"/>
<gene>
    <name evidence="2" type="ORF">GPICK_09045</name>
</gene>
<keyword evidence="3" id="KW-1185">Reference proteome</keyword>